<evidence type="ECO:0000313" key="1">
    <source>
        <dbReference type="EMBL" id="CEK88970.1"/>
    </source>
</evidence>
<sequence length="51" mass="6111">MCQMGQKEDVDRSFVKDFSFVLHQSKFQNQFSDTARSNKWFLLIDSVNYDE</sequence>
<organism evidence="1">
    <name type="scientific">Arion vulgaris</name>
    <dbReference type="NCBI Taxonomy" id="1028688"/>
    <lineage>
        <taxon>Eukaryota</taxon>
        <taxon>Metazoa</taxon>
        <taxon>Spiralia</taxon>
        <taxon>Lophotrochozoa</taxon>
        <taxon>Mollusca</taxon>
        <taxon>Gastropoda</taxon>
        <taxon>Heterobranchia</taxon>
        <taxon>Euthyneura</taxon>
        <taxon>Panpulmonata</taxon>
        <taxon>Eupulmonata</taxon>
        <taxon>Stylommatophora</taxon>
        <taxon>Helicina</taxon>
        <taxon>Arionoidea</taxon>
        <taxon>Arionidae</taxon>
        <taxon>Arion</taxon>
    </lineage>
</organism>
<dbReference type="AlphaFoldDB" id="A0A0B7BAA2"/>
<proteinExistence type="predicted"/>
<gene>
    <name evidence="1" type="primary">ORF168174</name>
</gene>
<accession>A0A0B7BAA2</accession>
<protein>
    <submittedName>
        <fullName evidence="1">Uncharacterized protein</fullName>
    </submittedName>
</protein>
<name>A0A0B7BAA2_9EUPU</name>
<reference evidence="1" key="1">
    <citation type="submission" date="2014-12" db="EMBL/GenBank/DDBJ databases">
        <title>Insight into the proteome of Arion vulgaris.</title>
        <authorList>
            <person name="Aradska J."/>
            <person name="Bulat T."/>
            <person name="Smidak R."/>
            <person name="Sarate P."/>
            <person name="Gangsoo J."/>
            <person name="Sialana F."/>
            <person name="Bilban M."/>
            <person name="Lubec G."/>
        </authorList>
    </citation>
    <scope>NUCLEOTIDE SEQUENCE</scope>
    <source>
        <tissue evidence="1">Skin</tissue>
    </source>
</reference>
<dbReference type="EMBL" id="HACG01042105">
    <property type="protein sequence ID" value="CEK88970.1"/>
    <property type="molecule type" value="Transcribed_RNA"/>
</dbReference>